<feature type="region of interest" description="Disordered" evidence="2">
    <location>
        <begin position="235"/>
        <end position="262"/>
    </location>
</feature>
<evidence type="ECO:0000256" key="2">
    <source>
        <dbReference type="SAM" id="MobiDB-lite"/>
    </source>
</evidence>
<dbReference type="Pfam" id="PF14223">
    <property type="entry name" value="Retrotran_gag_2"/>
    <property type="match status" value="1"/>
</dbReference>
<dbReference type="SUPFAM" id="SSF56672">
    <property type="entry name" value="DNA/RNA polymerases"/>
    <property type="match status" value="1"/>
</dbReference>
<dbReference type="Pfam" id="PF07727">
    <property type="entry name" value="RVT_2"/>
    <property type="match status" value="1"/>
</dbReference>
<dbReference type="Pfam" id="PF13976">
    <property type="entry name" value="gag_pre-integrs"/>
    <property type="match status" value="1"/>
</dbReference>
<feature type="region of interest" description="Disordered" evidence="2">
    <location>
        <begin position="539"/>
        <end position="561"/>
    </location>
</feature>
<name>A0A2N9GNG5_FAGSY</name>
<dbReference type="PANTHER" id="PTHR11439">
    <property type="entry name" value="GAG-POL-RELATED RETROTRANSPOSON"/>
    <property type="match status" value="1"/>
</dbReference>
<sequence length="1032" mass="113771">MSIPSIPNTQSNSQTPILLLSNISNYVTIKLDHTNYLIWKFQITGILDAYSLLDHLEDPMPCPPKFLLDEIGCITTEANPHFLQRKVRDKALFSLISSTLSPSAISLVMGQTSASGIWRVIKNRYTSISRSSVVNLKRELNNIKKGNDSVTTFLQKIKEARDKLTSVGIHIDDEEILHIVLQGLPSDFHSFTSTMLTKNEPVLFEELHILMKIEEDLLKSSMDNTKEIPHMAMAATAGSQSSWNGNQGRGNNRGRGNRGGRFQSYNRGGFNQGNFLQGNSNNSGGATDHFTPDLNTIPDNHAYTDSPLVSVGNGQQLPISNIGNGQIRTSSFLFRLRNVLHVPSMKYNLLSVNRFCQDNACSFHFDARHFQITDLLTEKPLYTGFSKDGLYPIHGLSLPSWNSRISALLSRSASSSFSSPECSEACLSSVCSKVSQAALWHMRLGHPQPRVLQQLSSLHLLGPRSQPVMTNPWLSNLLYFHACSNLLSLLGSVPDQPTDCNSPSLGLNPLVPTASPLPSILGLPPSHITYTSPSPNIPISPNPSLSLPTSSPAPAAPNPVTSAPISLPPALPILVPPPLPDSLAPPLPHTSSHPMQTRSKSGISKKKSFHTTTTPYLQTEPPTYTVASKIPEWQQAMASEFEALQRQQTWSLVPSSSTQNVIGCRWVYKIKRHTDGSISRYKARLVAKGFHQQARVDYDETFSPVVKPPTVRIILSLAAHNHWSLRQFDVSNAFLHGFLKEDVFMTQPLGFVDKTRPSHVCQLHKSLYGLKQAPRAWFERFTSHLLTLGFIASVADASLFILRRCFVTVYLLLYVDDIIITGNDSSTITTIISQLSTAFELKDLAAPTPVVLTPTLTPSDDGVLSDPTPYRSLVGALQYATFTRPDITFAVNRVCQFMHKPTSTHFMAAKRILRFLKGTLDKGILFQPGPLTLTAFTDADWADDPSDRRSTSGITVFLGHNLITWVSKKQHTVSRSSTEAEYRSLAAGAAELAWLRQVLCDLGLFLASAPVIWCDNTSALALASNPVFHRPH</sequence>
<gene>
    <name evidence="6" type="ORF">FSB_LOCUS28666</name>
</gene>
<reference evidence="6" key="1">
    <citation type="submission" date="2018-02" db="EMBL/GenBank/DDBJ databases">
        <authorList>
            <person name="Cohen D.B."/>
            <person name="Kent A.D."/>
        </authorList>
    </citation>
    <scope>NUCLEOTIDE SEQUENCE</scope>
</reference>
<keyword evidence="1" id="KW-0645">Protease</keyword>
<dbReference type="CDD" id="cd09272">
    <property type="entry name" value="RNase_HI_RT_Ty1"/>
    <property type="match status" value="1"/>
</dbReference>
<dbReference type="InterPro" id="IPR025724">
    <property type="entry name" value="GAG-pre-integrase_dom"/>
</dbReference>
<organism evidence="6">
    <name type="scientific">Fagus sylvatica</name>
    <name type="common">Beechnut</name>
    <dbReference type="NCBI Taxonomy" id="28930"/>
    <lineage>
        <taxon>Eukaryota</taxon>
        <taxon>Viridiplantae</taxon>
        <taxon>Streptophyta</taxon>
        <taxon>Embryophyta</taxon>
        <taxon>Tracheophyta</taxon>
        <taxon>Spermatophyta</taxon>
        <taxon>Magnoliopsida</taxon>
        <taxon>eudicotyledons</taxon>
        <taxon>Gunneridae</taxon>
        <taxon>Pentapetalae</taxon>
        <taxon>rosids</taxon>
        <taxon>fabids</taxon>
        <taxon>Fagales</taxon>
        <taxon>Fagaceae</taxon>
        <taxon>Fagus</taxon>
    </lineage>
</organism>
<dbReference type="EMBL" id="OIVN01002120">
    <property type="protein sequence ID" value="SPD00784.1"/>
    <property type="molecule type" value="Genomic_DNA"/>
</dbReference>
<dbReference type="AlphaFoldDB" id="A0A2N9GNG5"/>
<dbReference type="GO" id="GO:0004190">
    <property type="term" value="F:aspartic-type endopeptidase activity"/>
    <property type="evidence" value="ECO:0007669"/>
    <property type="project" value="UniProtKB-KW"/>
</dbReference>
<dbReference type="InterPro" id="IPR013103">
    <property type="entry name" value="RVT_2"/>
</dbReference>
<evidence type="ECO:0008006" key="7">
    <source>
        <dbReference type="Google" id="ProtNLM"/>
    </source>
</evidence>
<feature type="domain" description="Reverse transcriptase Ty1/copia-type" evidence="3">
    <location>
        <begin position="648"/>
        <end position="846"/>
    </location>
</feature>
<evidence type="ECO:0000313" key="6">
    <source>
        <dbReference type="EMBL" id="SPD00784.1"/>
    </source>
</evidence>
<feature type="region of interest" description="Disordered" evidence="2">
    <location>
        <begin position="581"/>
        <end position="620"/>
    </location>
</feature>
<dbReference type="InterPro" id="IPR043502">
    <property type="entry name" value="DNA/RNA_pol_sf"/>
</dbReference>
<proteinExistence type="predicted"/>
<protein>
    <recommendedName>
        <fullName evidence="7">Reverse transcriptase Ty1/copia-type domain-containing protein</fullName>
    </recommendedName>
</protein>
<evidence type="ECO:0000256" key="1">
    <source>
        <dbReference type="ARBA" id="ARBA00022750"/>
    </source>
</evidence>
<evidence type="ECO:0000259" key="4">
    <source>
        <dbReference type="Pfam" id="PF13976"/>
    </source>
</evidence>
<dbReference type="PANTHER" id="PTHR11439:SF455">
    <property type="entry name" value="RLK (RECEPTOR-LIKE PROTEIN KINASE) 8, PUTATIVE-RELATED"/>
    <property type="match status" value="1"/>
</dbReference>
<feature type="compositionally biased region" description="Polar residues" evidence="2">
    <location>
        <begin position="610"/>
        <end position="620"/>
    </location>
</feature>
<accession>A0A2N9GNG5</accession>
<feature type="compositionally biased region" description="Polar residues" evidence="2">
    <location>
        <begin position="589"/>
        <end position="602"/>
    </location>
</feature>
<evidence type="ECO:0000259" key="3">
    <source>
        <dbReference type="Pfam" id="PF07727"/>
    </source>
</evidence>
<keyword evidence="1" id="KW-0064">Aspartyl protease</keyword>
<evidence type="ECO:0000259" key="5">
    <source>
        <dbReference type="Pfam" id="PF22936"/>
    </source>
</evidence>
<feature type="domain" description="GAG-pre-integrase" evidence="4">
    <location>
        <begin position="422"/>
        <end position="462"/>
    </location>
</feature>
<feature type="compositionally biased region" description="Gly residues" evidence="2">
    <location>
        <begin position="247"/>
        <end position="259"/>
    </location>
</feature>
<dbReference type="InterPro" id="IPR054722">
    <property type="entry name" value="PolX-like_BBD"/>
</dbReference>
<feature type="compositionally biased region" description="Low complexity" evidence="2">
    <location>
        <begin position="542"/>
        <end position="561"/>
    </location>
</feature>
<dbReference type="Pfam" id="PF22936">
    <property type="entry name" value="Pol_BBD"/>
    <property type="match status" value="1"/>
</dbReference>
<keyword evidence="1" id="KW-0378">Hydrolase</keyword>
<feature type="domain" description="Retrovirus-related Pol polyprotein from transposon TNT 1-94-like beta-barrel" evidence="5">
    <location>
        <begin position="285"/>
        <end position="356"/>
    </location>
</feature>